<dbReference type="PROSITE" id="PS01155">
    <property type="entry name" value="ENDONUCLEASE_III_2"/>
    <property type="match status" value="1"/>
</dbReference>
<dbReference type="EMBL" id="JBHTMC010000010">
    <property type="protein sequence ID" value="MFD1263213.1"/>
    <property type="molecule type" value="Genomic_DNA"/>
</dbReference>
<accession>A0ABW3WB25</accession>
<evidence type="ECO:0000256" key="10">
    <source>
        <dbReference type="ARBA" id="ARBA00023004"/>
    </source>
</evidence>
<dbReference type="Pfam" id="PF14815">
    <property type="entry name" value="NUDIX_4"/>
    <property type="match status" value="1"/>
</dbReference>
<dbReference type="InterPro" id="IPR004036">
    <property type="entry name" value="Endonuclease-III-like_CS2"/>
</dbReference>
<evidence type="ECO:0000313" key="17">
    <source>
        <dbReference type="Proteomes" id="UP001597158"/>
    </source>
</evidence>
<dbReference type="InterPro" id="IPR044298">
    <property type="entry name" value="MIG/MutY"/>
</dbReference>
<evidence type="ECO:0000259" key="15">
    <source>
        <dbReference type="SMART" id="SM00478"/>
    </source>
</evidence>
<dbReference type="InterPro" id="IPR003265">
    <property type="entry name" value="HhH-GPD_domain"/>
</dbReference>
<feature type="domain" description="HhH-GPD" evidence="15">
    <location>
        <begin position="37"/>
        <end position="188"/>
    </location>
</feature>
<keyword evidence="6" id="KW-0004">4Fe-4S</keyword>
<evidence type="ECO:0000313" key="16">
    <source>
        <dbReference type="EMBL" id="MFD1263213.1"/>
    </source>
</evidence>
<proteinExistence type="inferred from homology"/>
<dbReference type="InterPro" id="IPR005760">
    <property type="entry name" value="A/G_AdeGlyc_MutY"/>
</dbReference>
<dbReference type="PANTHER" id="PTHR42944">
    <property type="entry name" value="ADENINE DNA GLYCOSYLASE"/>
    <property type="match status" value="1"/>
</dbReference>
<keyword evidence="10 14" id="KW-0408">Iron</keyword>
<dbReference type="SUPFAM" id="SSF55811">
    <property type="entry name" value="Nudix"/>
    <property type="match status" value="1"/>
</dbReference>
<evidence type="ECO:0000256" key="1">
    <source>
        <dbReference type="ARBA" id="ARBA00000843"/>
    </source>
</evidence>
<evidence type="ECO:0000256" key="7">
    <source>
        <dbReference type="ARBA" id="ARBA00022723"/>
    </source>
</evidence>
<name>A0ABW3WB25_9RHOO</name>
<dbReference type="InterPro" id="IPR011257">
    <property type="entry name" value="DNA_glycosylase"/>
</dbReference>
<organism evidence="16 17">
    <name type="scientific">Thauera mechernichensis</name>
    <dbReference type="NCBI Taxonomy" id="82788"/>
    <lineage>
        <taxon>Bacteria</taxon>
        <taxon>Pseudomonadati</taxon>
        <taxon>Pseudomonadota</taxon>
        <taxon>Betaproteobacteria</taxon>
        <taxon>Rhodocyclales</taxon>
        <taxon>Zoogloeaceae</taxon>
        <taxon>Thauera</taxon>
    </lineage>
</organism>
<keyword evidence="8 14" id="KW-0227">DNA damage</keyword>
<keyword evidence="12" id="KW-0234">DNA repair</keyword>
<keyword evidence="7" id="KW-0479">Metal-binding</keyword>
<sequence>MSEFATRLTAWQREHGRHDLPWQGGTDPYRIWLSEIMLQQTQVETVIPYYQRFLVRFPDVAALAAAPVEDVMTLWSGLGYYARARNLHRAAQRIMSDHGGRFPTTAAEISTLPGVGRSTAAAIAAFAFGERGAILDGNVKRVLSRIFGVDGFPGEKAVENRLWTLAESLLPERDIGRYIQAQMDLGATLCTRARPACVRCPFQDDCVAYRDGRIAELPTPRPRKTVPRRSARYAVVVRDACVLLERRPPAGIWGGLLALPEIPEHSTDVLAWAYERFGLRCTPGDGLAPLSHAFTHFVLELQPVVLHAEPAAPPTMAGEAGTMSWQALGELDAAALPTPVRRILDALTAPDLFAN</sequence>
<evidence type="ECO:0000256" key="14">
    <source>
        <dbReference type="RuleBase" id="RU365096"/>
    </source>
</evidence>
<protein>
    <recommendedName>
        <fullName evidence="5 14">Adenine DNA glycosylase</fullName>
        <ecNumber evidence="4 14">3.2.2.31</ecNumber>
    </recommendedName>
</protein>
<dbReference type="SUPFAM" id="SSF48150">
    <property type="entry name" value="DNA-glycosylase"/>
    <property type="match status" value="1"/>
</dbReference>
<evidence type="ECO:0000256" key="13">
    <source>
        <dbReference type="ARBA" id="ARBA00023295"/>
    </source>
</evidence>
<evidence type="ECO:0000256" key="3">
    <source>
        <dbReference type="ARBA" id="ARBA00008343"/>
    </source>
</evidence>
<dbReference type="CDD" id="cd03431">
    <property type="entry name" value="NUDIX_DNA_Glycosylase_C-MutY"/>
    <property type="match status" value="1"/>
</dbReference>
<evidence type="ECO:0000256" key="6">
    <source>
        <dbReference type="ARBA" id="ARBA00022485"/>
    </source>
</evidence>
<dbReference type="GO" id="GO:0000701">
    <property type="term" value="F:purine-specific mismatch base pair DNA N-glycosylase activity"/>
    <property type="evidence" value="ECO:0007669"/>
    <property type="project" value="UniProtKB-EC"/>
</dbReference>
<dbReference type="Gene3D" id="3.90.79.10">
    <property type="entry name" value="Nucleoside Triphosphate Pyrophosphohydrolase"/>
    <property type="match status" value="1"/>
</dbReference>
<keyword evidence="17" id="KW-1185">Reference proteome</keyword>
<comment type="cofactor">
    <cofactor evidence="14">
        <name>[4Fe-4S] cluster</name>
        <dbReference type="ChEBI" id="CHEBI:49883"/>
    </cofactor>
    <text evidence="14">Binds 1 [4Fe-4S] cluster.</text>
</comment>
<dbReference type="Pfam" id="PF00633">
    <property type="entry name" value="HHH"/>
    <property type="match status" value="1"/>
</dbReference>
<evidence type="ECO:0000256" key="11">
    <source>
        <dbReference type="ARBA" id="ARBA00023014"/>
    </source>
</evidence>
<dbReference type="Proteomes" id="UP001597158">
    <property type="component" value="Unassembled WGS sequence"/>
</dbReference>
<reference evidence="17" key="1">
    <citation type="journal article" date="2019" name="Int. J. Syst. Evol. Microbiol.">
        <title>The Global Catalogue of Microorganisms (GCM) 10K type strain sequencing project: providing services to taxonomists for standard genome sequencing and annotation.</title>
        <authorList>
            <consortium name="The Broad Institute Genomics Platform"/>
            <consortium name="The Broad Institute Genome Sequencing Center for Infectious Disease"/>
            <person name="Wu L."/>
            <person name="Ma J."/>
        </authorList>
    </citation>
    <scope>NUCLEOTIDE SEQUENCE [LARGE SCALE GENOMIC DNA]</scope>
    <source>
        <strain evidence="17">CCUG 48884</strain>
    </source>
</reference>
<evidence type="ECO:0000256" key="12">
    <source>
        <dbReference type="ARBA" id="ARBA00023204"/>
    </source>
</evidence>
<evidence type="ECO:0000256" key="9">
    <source>
        <dbReference type="ARBA" id="ARBA00022801"/>
    </source>
</evidence>
<comment type="catalytic activity">
    <reaction evidence="1 14">
        <text>Hydrolyzes free adenine bases from 7,8-dihydro-8-oxoguanine:adenine mismatched double-stranded DNA, leaving an apurinic site.</text>
        <dbReference type="EC" id="3.2.2.31"/>
    </reaction>
</comment>
<dbReference type="NCBIfam" id="TIGR01084">
    <property type="entry name" value="mutY"/>
    <property type="match status" value="1"/>
</dbReference>
<dbReference type="Gene3D" id="1.10.1670.10">
    <property type="entry name" value="Helix-hairpin-Helix base-excision DNA repair enzymes (C-terminal)"/>
    <property type="match status" value="1"/>
</dbReference>
<gene>
    <name evidence="16" type="primary">mutY</name>
    <name evidence="16" type="ORF">ACFQ4M_06420</name>
</gene>
<evidence type="ECO:0000256" key="2">
    <source>
        <dbReference type="ARBA" id="ARBA00002933"/>
    </source>
</evidence>
<dbReference type="PANTHER" id="PTHR42944:SF1">
    <property type="entry name" value="ADENINE DNA GLYCOSYLASE"/>
    <property type="match status" value="1"/>
</dbReference>
<keyword evidence="9 16" id="KW-0378">Hydrolase</keyword>
<dbReference type="Gene3D" id="1.10.340.30">
    <property type="entry name" value="Hypothetical protein, domain 2"/>
    <property type="match status" value="1"/>
</dbReference>
<dbReference type="PROSITE" id="PS00764">
    <property type="entry name" value="ENDONUCLEASE_III_1"/>
    <property type="match status" value="1"/>
</dbReference>
<comment type="similarity">
    <text evidence="3 14">Belongs to the Nth/MutY family.</text>
</comment>
<dbReference type="InterPro" id="IPR023170">
    <property type="entry name" value="HhH_base_excis_C"/>
</dbReference>
<dbReference type="SMART" id="SM00478">
    <property type="entry name" value="ENDO3c"/>
    <property type="match status" value="1"/>
</dbReference>
<comment type="caution">
    <text evidence="16">The sequence shown here is derived from an EMBL/GenBank/DDBJ whole genome shotgun (WGS) entry which is preliminary data.</text>
</comment>
<evidence type="ECO:0000256" key="5">
    <source>
        <dbReference type="ARBA" id="ARBA00022023"/>
    </source>
</evidence>
<dbReference type="InterPro" id="IPR015797">
    <property type="entry name" value="NUDIX_hydrolase-like_dom_sf"/>
</dbReference>
<dbReference type="InterPro" id="IPR004035">
    <property type="entry name" value="Endouclease-III_FeS-bd_BS"/>
</dbReference>
<evidence type="ECO:0000256" key="8">
    <source>
        <dbReference type="ARBA" id="ARBA00022763"/>
    </source>
</evidence>
<keyword evidence="13 14" id="KW-0326">Glycosidase</keyword>
<dbReference type="EC" id="3.2.2.31" evidence="4 14"/>
<comment type="function">
    <text evidence="2">Adenine glycosylase active on G-A mispairs. MutY also corrects error-prone DNA synthesis past GO lesions which are due to the oxidatively damaged form of guanine: 7,8-dihydro-8-oxoguanine (8-oxo-dGTP).</text>
</comment>
<dbReference type="InterPro" id="IPR029119">
    <property type="entry name" value="MutY_C"/>
</dbReference>
<dbReference type="InterPro" id="IPR000445">
    <property type="entry name" value="HhH_motif"/>
</dbReference>
<dbReference type="RefSeq" id="WP_002940214.1">
    <property type="nucleotide sequence ID" value="NZ_JARQZE010000009.1"/>
</dbReference>
<dbReference type="Pfam" id="PF00730">
    <property type="entry name" value="HhH-GPD"/>
    <property type="match status" value="1"/>
</dbReference>
<keyword evidence="11" id="KW-0411">Iron-sulfur</keyword>
<evidence type="ECO:0000256" key="4">
    <source>
        <dbReference type="ARBA" id="ARBA00012045"/>
    </source>
</evidence>
<dbReference type="CDD" id="cd00056">
    <property type="entry name" value="ENDO3c"/>
    <property type="match status" value="1"/>
</dbReference>